<evidence type="ECO:0008006" key="4">
    <source>
        <dbReference type="Google" id="ProtNLM"/>
    </source>
</evidence>
<sequence>MEKANEMMKHQILQNIIMKLVRFMEMFIFLAMISKSSSQLPSAVHVSVDYFRGITLTIFGYFSPKFVFVIVNLIILILFFKSQTNDRNRNDNLCYEYVKRYDTSVKSYATVIPTTPANVIVDSNTRTICRSKSESKMIKNRGDDQTHRELRRSVTELSRPKNFGDASGGGAAAAVIGDNLSCDEFRRTVDAFIARRQKLLRDEEFSPMVYIGS</sequence>
<keyword evidence="1" id="KW-0472">Membrane</keyword>
<reference evidence="2 3" key="1">
    <citation type="submission" date="2019-05" db="EMBL/GenBank/DDBJ databases">
        <title>Mikania micrantha, genome provides insights into the molecular mechanism of rapid growth.</title>
        <authorList>
            <person name="Liu B."/>
        </authorList>
    </citation>
    <scope>NUCLEOTIDE SEQUENCE [LARGE SCALE GENOMIC DNA]</scope>
    <source>
        <strain evidence="2">NLD-2019</strain>
        <tissue evidence="2">Leaf</tissue>
    </source>
</reference>
<proteinExistence type="predicted"/>
<dbReference type="Proteomes" id="UP000326396">
    <property type="component" value="Linkage Group LG12"/>
</dbReference>
<evidence type="ECO:0000256" key="1">
    <source>
        <dbReference type="SAM" id="Phobius"/>
    </source>
</evidence>
<evidence type="ECO:0000313" key="2">
    <source>
        <dbReference type="EMBL" id="KAD6454251.1"/>
    </source>
</evidence>
<protein>
    <recommendedName>
        <fullName evidence="4">DUF4408 domain-containing protein</fullName>
    </recommendedName>
</protein>
<gene>
    <name evidence="2" type="ORF">E3N88_08957</name>
</gene>
<dbReference type="PANTHER" id="PTHR33640:SF8">
    <property type="entry name" value="TRANSMEMBRANE PROTEIN"/>
    <property type="match status" value="1"/>
</dbReference>
<dbReference type="AlphaFoldDB" id="A0A5N6PJR3"/>
<comment type="caution">
    <text evidence="2">The sequence shown here is derived from an EMBL/GenBank/DDBJ whole genome shotgun (WGS) entry which is preliminary data.</text>
</comment>
<keyword evidence="1" id="KW-1133">Transmembrane helix</keyword>
<accession>A0A5N6PJR3</accession>
<dbReference type="OrthoDB" id="1095087at2759"/>
<keyword evidence="3" id="KW-1185">Reference proteome</keyword>
<dbReference type="EMBL" id="SZYD01000004">
    <property type="protein sequence ID" value="KAD6454251.1"/>
    <property type="molecule type" value="Genomic_DNA"/>
</dbReference>
<feature type="transmembrane region" description="Helical" evidence="1">
    <location>
        <begin position="12"/>
        <end position="33"/>
    </location>
</feature>
<feature type="transmembrane region" description="Helical" evidence="1">
    <location>
        <begin position="53"/>
        <end position="80"/>
    </location>
</feature>
<evidence type="ECO:0000313" key="3">
    <source>
        <dbReference type="Proteomes" id="UP000326396"/>
    </source>
</evidence>
<organism evidence="2 3">
    <name type="scientific">Mikania micrantha</name>
    <name type="common">bitter vine</name>
    <dbReference type="NCBI Taxonomy" id="192012"/>
    <lineage>
        <taxon>Eukaryota</taxon>
        <taxon>Viridiplantae</taxon>
        <taxon>Streptophyta</taxon>
        <taxon>Embryophyta</taxon>
        <taxon>Tracheophyta</taxon>
        <taxon>Spermatophyta</taxon>
        <taxon>Magnoliopsida</taxon>
        <taxon>eudicotyledons</taxon>
        <taxon>Gunneridae</taxon>
        <taxon>Pentapetalae</taxon>
        <taxon>asterids</taxon>
        <taxon>campanulids</taxon>
        <taxon>Asterales</taxon>
        <taxon>Asteraceae</taxon>
        <taxon>Asteroideae</taxon>
        <taxon>Heliantheae alliance</taxon>
        <taxon>Eupatorieae</taxon>
        <taxon>Mikania</taxon>
    </lineage>
</organism>
<dbReference type="PANTHER" id="PTHR33640">
    <property type="entry name" value="TRANSMEMBRANE PROTEIN"/>
    <property type="match status" value="1"/>
</dbReference>
<name>A0A5N6PJR3_9ASTR</name>
<keyword evidence="1" id="KW-0812">Transmembrane</keyword>